<reference evidence="2 3" key="1">
    <citation type="submission" date="2019-05" db="EMBL/GenBank/DDBJ databases">
        <title>Another draft genome of Portunus trituberculatus and its Hox gene families provides insights of decapod evolution.</title>
        <authorList>
            <person name="Jeong J.-H."/>
            <person name="Song I."/>
            <person name="Kim S."/>
            <person name="Choi T."/>
            <person name="Kim D."/>
            <person name="Ryu S."/>
            <person name="Kim W."/>
        </authorList>
    </citation>
    <scope>NUCLEOTIDE SEQUENCE [LARGE SCALE GENOMIC DNA]</scope>
    <source>
        <tissue evidence="2">Muscle</tissue>
    </source>
</reference>
<gene>
    <name evidence="2" type="ORF">E2C01_005748</name>
</gene>
<evidence type="ECO:0000256" key="1">
    <source>
        <dbReference type="SAM" id="MobiDB-lite"/>
    </source>
</evidence>
<sequence length="110" mass="11975">MASSVDVGFWETNTTSETTRHILTIHWAWEIPEDRGHPAIINIRQHPLGVRRKRGALHYSGSPGRRLKGEGESRIAASSFPTRLGVYTLTTWGGLPGVSLSSKGHGSGES</sequence>
<name>A0A5B7CU86_PORTR</name>
<feature type="region of interest" description="Disordered" evidence="1">
    <location>
        <begin position="55"/>
        <end position="74"/>
    </location>
</feature>
<dbReference type="Proteomes" id="UP000324222">
    <property type="component" value="Unassembled WGS sequence"/>
</dbReference>
<accession>A0A5B7CU86</accession>
<keyword evidence="3" id="KW-1185">Reference proteome</keyword>
<evidence type="ECO:0000313" key="3">
    <source>
        <dbReference type="Proteomes" id="UP000324222"/>
    </source>
</evidence>
<comment type="caution">
    <text evidence="2">The sequence shown here is derived from an EMBL/GenBank/DDBJ whole genome shotgun (WGS) entry which is preliminary data.</text>
</comment>
<dbReference type="AlphaFoldDB" id="A0A5B7CU86"/>
<proteinExistence type="predicted"/>
<dbReference type="EMBL" id="VSRR010000253">
    <property type="protein sequence ID" value="MPC13030.1"/>
    <property type="molecule type" value="Genomic_DNA"/>
</dbReference>
<evidence type="ECO:0000313" key="2">
    <source>
        <dbReference type="EMBL" id="MPC13030.1"/>
    </source>
</evidence>
<organism evidence="2 3">
    <name type="scientific">Portunus trituberculatus</name>
    <name type="common">Swimming crab</name>
    <name type="synonym">Neptunus trituberculatus</name>
    <dbReference type="NCBI Taxonomy" id="210409"/>
    <lineage>
        <taxon>Eukaryota</taxon>
        <taxon>Metazoa</taxon>
        <taxon>Ecdysozoa</taxon>
        <taxon>Arthropoda</taxon>
        <taxon>Crustacea</taxon>
        <taxon>Multicrustacea</taxon>
        <taxon>Malacostraca</taxon>
        <taxon>Eumalacostraca</taxon>
        <taxon>Eucarida</taxon>
        <taxon>Decapoda</taxon>
        <taxon>Pleocyemata</taxon>
        <taxon>Brachyura</taxon>
        <taxon>Eubrachyura</taxon>
        <taxon>Portunoidea</taxon>
        <taxon>Portunidae</taxon>
        <taxon>Portuninae</taxon>
        <taxon>Portunus</taxon>
    </lineage>
</organism>
<protein>
    <submittedName>
        <fullName evidence="2">Uncharacterized protein</fullName>
    </submittedName>
</protein>